<name>A0ABW9KN40_9BACT</name>
<keyword evidence="2" id="KW-1185">Reference proteome</keyword>
<evidence type="ECO:0008006" key="3">
    <source>
        <dbReference type="Google" id="ProtNLM"/>
    </source>
</evidence>
<comment type="caution">
    <text evidence="1">The sequence shown here is derived from an EMBL/GenBank/DDBJ whole genome shotgun (WGS) entry which is preliminary data.</text>
</comment>
<reference evidence="1 2" key="1">
    <citation type="submission" date="2024-12" db="EMBL/GenBank/DDBJ databases">
        <authorList>
            <person name="Lee Y."/>
        </authorList>
    </citation>
    <scope>NUCLEOTIDE SEQUENCE [LARGE SCALE GENOMIC DNA]</scope>
    <source>
        <strain evidence="1 2">03SUJ4</strain>
    </source>
</reference>
<proteinExistence type="predicted"/>
<dbReference type="Proteomes" id="UP001634747">
    <property type="component" value="Unassembled WGS sequence"/>
</dbReference>
<dbReference type="SUPFAM" id="SSF55781">
    <property type="entry name" value="GAF domain-like"/>
    <property type="match status" value="1"/>
</dbReference>
<sequence>MRILPSEPTPHFVVREVQEHLTTSSFDSDPSLTSILSLLRFMANRMATDPGRLLRPLTDVARHLCGADAAGICMERDGELVPADCLPVVVASGTCEALSGVDVPRAQSACAVAIADDRPKLFQVPNSWLPAGSGGESFAHGITAPWSAGKLRGTLWILNHSDAGIIGVSKYRTLLVLATLVGSAFLNLSEQESWHHEVFVSTSQALLDTLLEQVQLPLYEVQQHLEAGIRACRSGGSEHLRQASAELQAVSHRIDSLLAMQARPIQ</sequence>
<dbReference type="RefSeq" id="WP_344686969.1">
    <property type="nucleotide sequence ID" value="NZ_BAABBH010000001.1"/>
</dbReference>
<evidence type="ECO:0000313" key="2">
    <source>
        <dbReference type="Proteomes" id="UP001634747"/>
    </source>
</evidence>
<organism evidence="1 2">
    <name type="scientific">Terriglobus aquaticus</name>
    <dbReference type="NCBI Taxonomy" id="940139"/>
    <lineage>
        <taxon>Bacteria</taxon>
        <taxon>Pseudomonadati</taxon>
        <taxon>Acidobacteriota</taxon>
        <taxon>Terriglobia</taxon>
        <taxon>Terriglobales</taxon>
        <taxon>Acidobacteriaceae</taxon>
        <taxon>Terriglobus</taxon>
    </lineage>
</organism>
<dbReference type="EMBL" id="JBJYXY010000001">
    <property type="protein sequence ID" value="MFN2977221.1"/>
    <property type="molecule type" value="Genomic_DNA"/>
</dbReference>
<dbReference type="InterPro" id="IPR029016">
    <property type="entry name" value="GAF-like_dom_sf"/>
</dbReference>
<accession>A0ABW9KN40</accession>
<protein>
    <recommendedName>
        <fullName evidence="3">GAF domain-containing protein</fullName>
    </recommendedName>
</protein>
<evidence type="ECO:0000313" key="1">
    <source>
        <dbReference type="EMBL" id="MFN2977221.1"/>
    </source>
</evidence>
<gene>
    <name evidence="1" type="ORF">ACK2TP_15735</name>
</gene>
<dbReference type="Gene3D" id="3.30.450.40">
    <property type="match status" value="1"/>
</dbReference>